<evidence type="ECO:0000313" key="1">
    <source>
        <dbReference type="EMBL" id="KAA6354996.1"/>
    </source>
</evidence>
<dbReference type="EMBL" id="SNRW01035348">
    <property type="protein sequence ID" value="KAA6354996.1"/>
    <property type="molecule type" value="Genomic_DNA"/>
</dbReference>
<gene>
    <name evidence="1" type="ORF">EZS28_049477</name>
</gene>
<accession>A0A5J4T972</accession>
<dbReference type="Proteomes" id="UP000324800">
    <property type="component" value="Unassembled WGS sequence"/>
</dbReference>
<reference evidence="1 2" key="1">
    <citation type="submission" date="2019-03" db="EMBL/GenBank/DDBJ databases">
        <title>Single cell metagenomics reveals metabolic interactions within the superorganism composed of flagellate Streblomastix strix and complex community of Bacteroidetes bacteria on its surface.</title>
        <authorList>
            <person name="Treitli S.C."/>
            <person name="Kolisko M."/>
            <person name="Husnik F."/>
            <person name="Keeling P."/>
            <person name="Hampl V."/>
        </authorList>
    </citation>
    <scope>NUCLEOTIDE SEQUENCE [LARGE SCALE GENOMIC DNA]</scope>
    <source>
        <strain evidence="1">ST1C</strain>
    </source>
</reference>
<comment type="caution">
    <text evidence="1">The sequence shown here is derived from an EMBL/GenBank/DDBJ whole genome shotgun (WGS) entry which is preliminary data.</text>
</comment>
<name>A0A5J4T972_9EUKA</name>
<proteinExistence type="predicted"/>
<protein>
    <submittedName>
        <fullName evidence="1">Uncharacterized protein</fullName>
    </submittedName>
</protein>
<dbReference type="AlphaFoldDB" id="A0A5J4T972"/>
<organism evidence="1 2">
    <name type="scientific">Streblomastix strix</name>
    <dbReference type="NCBI Taxonomy" id="222440"/>
    <lineage>
        <taxon>Eukaryota</taxon>
        <taxon>Metamonada</taxon>
        <taxon>Preaxostyla</taxon>
        <taxon>Oxymonadida</taxon>
        <taxon>Streblomastigidae</taxon>
        <taxon>Streblomastix</taxon>
    </lineage>
</organism>
<sequence>ISITDNLFVLKALLNVLSDASCKWF</sequence>
<evidence type="ECO:0000313" key="2">
    <source>
        <dbReference type="Proteomes" id="UP000324800"/>
    </source>
</evidence>
<feature type="non-terminal residue" evidence="1">
    <location>
        <position position="1"/>
    </location>
</feature>